<sequence length="382" mass="41264">MSRLPVPGPDALALSQALSRHIAGAIEAAGGWLDFARYMELALYAPGLGYYSAGAQKFGAAGDFVTAPELTPLFGRTLARQAAEVLAQTGGEVLELGAGSGRLALDLLRGLAELDALPPRYAILELSADLRERQRALFAREAPDLLPRLHWLDALPERFSGVVLGNEVLDALPVHLVHYRNGIWQERGVIQAGEAFAWQDRPLVDGALFELADKLPVEGDYLTEISLAAPALIRSLAAMLERGVLLFLDYGFPRAEYYHPQRSQGTLMCHYRHQAHADPFVLPGLTDITAHVDFTAVAESGFDAGLKLLGYASQAGFLINCGITDLLQGQSTTDPGYIRQAAALQKLMSPAEMGELFKVIALGRGLTQPLMGFVRGDRSHAL</sequence>
<dbReference type="GO" id="GO:0035243">
    <property type="term" value="F:protein-arginine omega-N symmetric methyltransferase activity"/>
    <property type="evidence" value="ECO:0007669"/>
    <property type="project" value="TreeGrafter"/>
</dbReference>
<organism evidence="3 4">
    <name type="scientific">Sulfuritortus calidifontis</name>
    <dbReference type="NCBI Taxonomy" id="1914471"/>
    <lineage>
        <taxon>Bacteria</taxon>
        <taxon>Pseudomonadati</taxon>
        <taxon>Pseudomonadota</taxon>
        <taxon>Betaproteobacteria</taxon>
        <taxon>Nitrosomonadales</taxon>
        <taxon>Thiobacillaceae</taxon>
        <taxon>Sulfuritortus</taxon>
    </lineage>
</organism>
<evidence type="ECO:0000256" key="1">
    <source>
        <dbReference type="ARBA" id="ARBA00022603"/>
    </source>
</evidence>
<dbReference type="InterPro" id="IPR038375">
    <property type="entry name" value="NDUFAF7_sf"/>
</dbReference>
<dbReference type="GO" id="GO:0032259">
    <property type="term" value="P:methylation"/>
    <property type="evidence" value="ECO:0007669"/>
    <property type="project" value="UniProtKB-KW"/>
</dbReference>
<name>A0A4V2UQT9_9PROT</name>
<evidence type="ECO:0000313" key="3">
    <source>
        <dbReference type="EMBL" id="TCS72468.1"/>
    </source>
</evidence>
<dbReference type="InterPro" id="IPR003788">
    <property type="entry name" value="NDUFAF7"/>
</dbReference>
<dbReference type="Pfam" id="PF02636">
    <property type="entry name" value="Methyltransf_28"/>
    <property type="match status" value="1"/>
</dbReference>
<dbReference type="PANTHER" id="PTHR12049">
    <property type="entry name" value="PROTEIN ARGININE METHYLTRANSFERASE NDUFAF7, MITOCHONDRIAL"/>
    <property type="match status" value="1"/>
</dbReference>
<keyword evidence="4" id="KW-1185">Reference proteome</keyword>
<dbReference type="SUPFAM" id="SSF53335">
    <property type="entry name" value="S-adenosyl-L-methionine-dependent methyltransferases"/>
    <property type="match status" value="1"/>
</dbReference>
<keyword evidence="1 3" id="KW-0489">Methyltransferase</keyword>
<dbReference type="PANTHER" id="PTHR12049:SF7">
    <property type="entry name" value="PROTEIN ARGININE METHYLTRANSFERASE NDUFAF7, MITOCHONDRIAL"/>
    <property type="match status" value="1"/>
</dbReference>
<evidence type="ECO:0000256" key="2">
    <source>
        <dbReference type="ARBA" id="ARBA00022679"/>
    </source>
</evidence>
<accession>A0A4V2UQT9</accession>
<dbReference type="OrthoDB" id="9794208at2"/>
<dbReference type="Proteomes" id="UP000295135">
    <property type="component" value="Unassembled WGS sequence"/>
</dbReference>
<dbReference type="EMBL" id="SLZY01000005">
    <property type="protein sequence ID" value="TCS72468.1"/>
    <property type="molecule type" value="Genomic_DNA"/>
</dbReference>
<gene>
    <name evidence="3" type="ORF">EDC61_105123</name>
</gene>
<reference evidence="3 4" key="1">
    <citation type="submission" date="2019-03" db="EMBL/GenBank/DDBJ databases">
        <title>Genomic Encyclopedia of Type Strains, Phase IV (KMG-IV): sequencing the most valuable type-strain genomes for metagenomic binning, comparative biology and taxonomic classification.</title>
        <authorList>
            <person name="Goeker M."/>
        </authorList>
    </citation>
    <scope>NUCLEOTIDE SEQUENCE [LARGE SCALE GENOMIC DNA]</scope>
    <source>
        <strain evidence="3 4">DSM 103923</strain>
    </source>
</reference>
<evidence type="ECO:0000313" key="4">
    <source>
        <dbReference type="Proteomes" id="UP000295135"/>
    </source>
</evidence>
<keyword evidence="2 3" id="KW-0808">Transferase</keyword>
<proteinExistence type="predicted"/>
<dbReference type="InterPro" id="IPR029063">
    <property type="entry name" value="SAM-dependent_MTases_sf"/>
</dbReference>
<dbReference type="Gene3D" id="3.40.50.12710">
    <property type="match status" value="1"/>
</dbReference>
<dbReference type="RefSeq" id="WP_126463527.1">
    <property type="nucleotide sequence ID" value="NZ_AP018721.1"/>
</dbReference>
<comment type="caution">
    <text evidence="3">The sequence shown here is derived from an EMBL/GenBank/DDBJ whole genome shotgun (WGS) entry which is preliminary data.</text>
</comment>
<dbReference type="AlphaFoldDB" id="A0A4V2UQT9"/>
<protein>
    <submittedName>
        <fullName evidence="3">SAM-dependent MidA family methyltransferase</fullName>
    </submittedName>
</protein>